<dbReference type="AlphaFoldDB" id="A0A7K0D1E9"/>
<keyword evidence="5" id="KW-1185">Reference proteome</keyword>
<feature type="chain" id="PRO_5039496304" evidence="1">
    <location>
        <begin position="20"/>
        <end position="398"/>
    </location>
</feature>
<evidence type="ECO:0000313" key="4">
    <source>
        <dbReference type="EMBL" id="MQY19062.1"/>
    </source>
</evidence>
<protein>
    <submittedName>
        <fullName evidence="4">Uncharacterized protein</fullName>
    </submittedName>
</protein>
<evidence type="ECO:0000259" key="3">
    <source>
        <dbReference type="Pfam" id="PF24092"/>
    </source>
</evidence>
<dbReference type="InterPro" id="IPR055797">
    <property type="entry name" value="DUF7373"/>
</dbReference>
<feature type="signal peptide" evidence="1">
    <location>
        <begin position="1"/>
        <end position="19"/>
    </location>
</feature>
<dbReference type="OrthoDB" id="4398318at2"/>
<dbReference type="Pfam" id="PF24092">
    <property type="entry name" value="DUF7373_C"/>
    <property type="match status" value="1"/>
</dbReference>
<organism evidence="4 5">
    <name type="scientific">Nocardia macrotermitis</name>
    <dbReference type="NCBI Taxonomy" id="2585198"/>
    <lineage>
        <taxon>Bacteria</taxon>
        <taxon>Bacillati</taxon>
        <taxon>Actinomycetota</taxon>
        <taxon>Actinomycetes</taxon>
        <taxon>Mycobacteriales</taxon>
        <taxon>Nocardiaceae</taxon>
        <taxon>Nocardia</taxon>
    </lineage>
</organism>
<dbReference type="EMBL" id="WEGK01000004">
    <property type="protein sequence ID" value="MQY19062.1"/>
    <property type="molecule type" value="Genomic_DNA"/>
</dbReference>
<evidence type="ECO:0000313" key="5">
    <source>
        <dbReference type="Proteomes" id="UP000438448"/>
    </source>
</evidence>
<comment type="caution">
    <text evidence="4">The sequence shown here is derived from an EMBL/GenBank/DDBJ whole genome shotgun (WGS) entry which is preliminary data.</text>
</comment>
<evidence type="ECO:0000256" key="1">
    <source>
        <dbReference type="SAM" id="SignalP"/>
    </source>
</evidence>
<keyword evidence="1" id="KW-0732">Signal</keyword>
<dbReference type="Pfam" id="PF24088">
    <property type="entry name" value="DUF7373"/>
    <property type="match status" value="1"/>
</dbReference>
<accession>A0A7K0D1E9</accession>
<name>A0A7K0D1E9_9NOCA</name>
<proteinExistence type="predicted"/>
<reference evidence="4 5" key="1">
    <citation type="submission" date="2019-10" db="EMBL/GenBank/DDBJ databases">
        <title>Nocardia macrotermitis sp. nov. and Nocardia aurantia sp. nov., isolated from the gut of fungus growing-termite Macrotermes natalensis.</title>
        <authorList>
            <person name="Benndorf R."/>
            <person name="Schwitalla J."/>
            <person name="Martin K."/>
            <person name="De Beer W."/>
            <person name="Kaster A.-K."/>
            <person name="Vollmers J."/>
            <person name="Poulsen M."/>
            <person name="Beemelmanns C."/>
        </authorList>
    </citation>
    <scope>NUCLEOTIDE SEQUENCE [LARGE SCALE GENOMIC DNA]</scope>
    <source>
        <strain evidence="4 5">RB20</strain>
    </source>
</reference>
<sequence length="398" mass="43490">MRRTNVFVAAMLLVTACVAGCGTGSDTTPADPVIDLNTLDFGPYDATPHEMGKPKNDLQAHDFEAERLGDIVPLAMDIDPSLTFGGNSGTLVFDDPKGTQLHNFGDFSHFAEDAPNFIGGYISYGMSSRNNDGIELVNAVLLFPDEKQAADAATALEHRDFLAKPGQQPVPIPKYPAAHAHWTPDTQAINSWYATGKMVVFTSEYDQAKIWFKHTDLPALVAMVTKCLDTIVPALAKFTPTPVDQLSDKPMDIEGMLGRTMVRPKAASGEWLNPPVVFHAHAALGWTTDPIADQKTYQRDGVDLYAEYGNTLFRARDAAAAKDVRDQLGDPAKHFKSAPPPRNLPIAKCRQYHGPVTAAVHFYCSVAYGRYASQAWGEQLLDAQQRISAQYAILVRAK</sequence>
<gene>
    <name evidence="4" type="ORF">NRB20_21460</name>
</gene>
<feature type="domain" description="DUF7373" evidence="3">
    <location>
        <begin position="256"/>
        <end position="396"/>
    </location>
</feature>
<dbReference type="InterPro" id="IPR056463">
    <property type="entry name" value="DUF7373_C"/>
</dbReference>
<feature type="domain" description="DUF7373" evidence="2">
    <location>
        <begin position="52"/>
        <end position="251"/>
    </location>
</feature>
<dbReference type="Proteomes" id="UP000438448">
    <property type="component" value="Unassembled WGS sequence"/>
</dbReference>
<evidence type="ECO:0000259" key="2">
    <source>
        <dbReference type="Pfam" id="PF24088"/>
    </source>
</evidence>
<dbReference type="PROSITE" id="PS51257">
    <property type="entry name" value="PROKAR_LIPOPROTEIN"/>
    <property type="match status" value="1"/>
</dbReference>
<dbReference type="RefSeq" id="WP_153409919.1">
    <property type="nucleotide sequence ID" value="NZ_WEGK01000004.1"/>
</dbReference>